<dbReference type="Gene3D" id="3.30.110.170">
    <property type="entry name" value="Protein of unknown function (DUF541), domain 1"/>
    <property type="match status" value="1"/>
</dbReference>
<name>A0A1Y5S773_9RHOB</name>
<dbReference type="Pfam" id="PF04402">
    <property type="entry name" value="SIMPL"/>
    <property type="match status" value="1"/>
</dbReference>
<evidence type="ECO:0000313" key="3">
    <source>
        <dbReference type="Proteomes" id="UP000193409"/>
    </source>
</evidence>
<dbReference type="Proteomes" id="UP000193409">
    <property type="component" value="Unassembled WGS sequence"/>
</dbReference>
<feature type="chain" id="PRO_5013164778" evidence="1">
    <location>
        <begin position="19"/>
        <end position="228"/>
    </location>
</feature>
<evidence type="ECO:0000313" key="2">
    <source>
        <dbReference type="EMBL" id="SLN33756.1"/>
    </source>
</evidence>
<dbReference type="EMBL" id="FWFQ01000009">
    <property type="protein sequence ID" value="SLN33756.1"/>
    <property type="molecule type" value="Genomic_DNA"/>
</dbReference>
<reference evidence="2 3" key="1">
    <citation type="submission" date="2017-03" db="EMBL/GenBank/DDBJ databases">
        <authorList>
            <person name="Afonso C.L."/>
            <person name="Miller P.J."/>
            <person name="Scott M.A."/>
            <person name="Spackman E."/>
            <person name="Goraichik I."/>
            <person name="Dimitrov K.M."/>
            <person name="Suarez D.L."/>
            <person name="Swayne D.E."/>
        </authorList>
    </citation>
    <scope>NUCLEOTIDE SEQUENCE [LARGE SCALE GENOMIC DNA]</scope>
    <source>
        <strain evidence="2 3">CECT 7680</strain>
    </source>
</reference>
<dbReference type="PANTHER" id="PTHR34387:SF1">
    <property type="entry name" value="PERIPLASMIC IMMUNOGENIC PROTEIN"/>
    <property type="match status" value="1"/>
</dbReference>
<dbReference type="InterPro" id="IPR007497">
    <property type="entry name" value="SIMPL/DUF541"/>
</dbReference>
<organism evidence="2 3">
    <name type="scientific">Pseudoruegeria aquimaris</name>
    <dbReference type="NCBI Taxonomy" id="393663"/>
    <lineage>
        <taxon>Bacteria</taxon>
        <taxon>Pseudomonadati</taxon>
        <taxon>Pseudomonadota</taxon>
        <taxon>Alphaproteobacteria</taxon>
        <taxon>Rhodobacterales</taxon>
        <taxon>Roseobacteraceae</taxon>
        <taxon>Pseudoruegeria</taxon>
    </lineage>
</organism>
<feature type="signal peptide" evidence="1">
    <location>
        <begin position="1"/>
        <end position="18"/>
    </location>
</feature>
<keyword evidence="3" id="KW-1185">Reference proteome</keyword>
<dbReference type="InterPro" id="IPR052022">
    <property type="entry name" value="26kDa_periplasmic_antigen"/>
</dbReference>
<accession>A0A1Y5S773</accession>
<dbReference type="GO" id="GO:0006974">
    <property type="term" value="P:DNA damage response"/>
    <property type="evidence" value="ECO:0007669"/>
    <property type="project" value="TreeGrafter"/>
</dbReference>
<evidence type="ECO:0000256" key="1">
    <source>
        <dbReference type="SAM" id="SignalP"/>
    </source>
</evidence>
<dbReference type="PANTHER" id="PTHR34387">
    <property type="entry name" value="SLR1258 PROTEIN"/>
    <property type="match status" value="1"/>
</dbReference>
<keyword evidence="1" id="KW-0732">Signal</keyword>
<protein>
    <submittedName>
        <fullName evidence="2">26 kDa periplasmic immunogenic protein</fullName>
    </submittedName>
</protein>
<sequence length="228" mass="23773">MRKLLMTLPFLLPLPALAQEAPRQITVTAEGQVTAAPDMATVTLGVITEGETGAQALAANSERMTRVLAALEADGIAPADMQTSGLSVSPRWRQATAAGQREITGFVASNMVTVRVRELGALGGVLDGVMKQGGNSFRGVQFGLADGSALMDEARRAAVAEARARAALYAEAAGVDLGDLLSLSEAGSYRPQPRMMEAAMARDSVPIAEGELTLSATVTLVYEIKDAE</sequence>
<dbReference type="Gene3D" id="3.30.70.2970">
    <property type="entry name" value="Protein of unknown function (DUF541), domain 2"/>
    <property type="match status" value="1"/>
</dbReference>
<dbReference type="OrthoDB" id="9813144at2"/>
<gene>
    <name evidence="2" type="ORF">PSA7680_01591</name>
</gene>
<proteinExistence type="predicted"/>
<dbReference type="AlphaFoldDB" id="A0A1Y5S773"/>
<dbReference type="RefSeq" id="WP_085868144.1">
    <property type="nucleotide sequence ID" value="NZ_FWFQ01000009.1"/>
</dbReference>